<reference evidence="1 2" key="1">
    <citation type="journal article" date="2019" name="Int. J. Syst. Evol. Microbiol.">
        <title>The Global Catalogue of Microorganisms (GCM) 10K type strain sequencing project: providing services to taxonomists for standard genome sequencing and annotation.</title>
        <authorList>
            <consortium name="The Broad Institute Genomics Platform"/>
            <consortium name="The Broad Institute Genome Sequencing Center for Infectious Disease"/>
            <person name="Wu L."/>
            <person name="Ma J."/>
        </authorList>
    </citation>
    <scope>NUCLEOTIDE SEQUENCE [LARGE SCALE GENOMIC DNA]</scope>
    <source>
        <strain evidence="1 2">JCM 3146</strain>
    </source>
</reference>
<keyword evidence="2" id="KW-1185">Reference proteome</keyword>
<comment type="caution">
    <text evidence="1">The sequence shown here is derived from an EMBL/GenBank/DDBJ whole genome shotgun (WGS) entry which is preliminary data.</text>
</comment>
<dbReference type="EMBL" id="BAAABM010000007">
    <property type="protein sequence ID" value="GAA0321727.1"/>
    <property type="molecule type" value="Genomic_DNA"/>
</dbReference>
<protein>
    <submittedName>
        <fullName evidence="1">Uncharacterized protein</fullName>
    </submittedName>
</protein>
<name>A0ABN0W079_9ACTN</name>
<proteinExistence type="predicted"/>
<organism evidence="1 2">
    <name type="scientific">Actinoallomurus spadix</name>
    <dbReference type="NCBI Taxonomy" id="79912"/>
    <lineage>
        <taxon>Bacteria</taxon>
        <taxon>Bacillati</taxon>
        <taxon>Actinomycetota</taxon>
        <taxon>Actinomycetes</taxon>
        <taxon>Streptosporangiales</taxon>
        <taxon>Thermomonosporaceae</taxon>
        <taxon>Actinoallomurus</taxon>
    </lineage>
</organism>
<sequence>MNRYTSEDIRAYAKWLTQECQAAGLRAEQYGAEILIHGASNHLSERIACRPDAQGDLRWHWSWGAPIGRIDDSSRLLDVDDVQELVRSISKVVCIPLRRSGM</sequence>
<evidence type="ECO:0000313" key="1">
    <source>
        <dbReference type="EMBL" id="GAA0321727.1"/>
    </source>
</evidence>
<gene>
    <name evidence="1" type="ORF">GCM10010151_09400</name>
</gene>
<dbReference type="Proteomes" id="UP001501822">
    <property type="component" value="Unassembled WGS sequence"/>
</dbReference>
<evidence type="ECO:0000313" key="2">
    <source>
        <dbReference type="Proteomes" id="UP001501822"/>
    </source>
</evidence>
<accession>A0ABN0W079</accession>
<dbReference type="RefSeq" id="WP_252804721.1">
    <property type="nucleotide sequence ID" value="NZ_BAAABM010000007.1"/>
</dbReference>